<name>A0A8X6WR73_9ARAC</name>
<evidence type="ECO:0000313" key="2">
    <source>
        <dbReference type="EMBL" id="GFY38291.1"/>
    </source>
</evidence>
<accession>A0A8X6WR73</accession>
<feature type="compositionally biased region" description="Pro residues" evidence="1">
    <location>
        <begin position="1"/>
        <end position="10"/>
    </location>
</feature>
<protein>
    <submittedName>
        <fullName evidence="2">Uncharacterized protein</fullName>
    </submittedName>
</protein>
<reference evidence="2" key="1">
    <citation type="submission" date="2020-08" db="EMBL/GenBank/DDBJ databases">
        <title>Multicomponent nature underlies the extraordinary mechanical properties of spider dragline silk.</title>
        <authorList>
            <person name="Kono N."/>
            <person name="Nakamura H."/>
            <person name="Mori M."/>
            <person name="Yoshida Y."/>
            <person name="Ohtoshi R."/>
            <person name="Malay A.D."/>
            <person name="Moran D.A.P."/>
            <person name="Tomita M."/>
            <person name="Numata K."/>
            <person name="Arakawa K."/>
        </authorList>
    </citation>
    <scope>NUCLEOTIDE SEQUENCE</scope>
</reference>
<dbReference type="Proteomes" id="UP000886998">
    <property type="component" value="Unassembled WGS sequence"/>
</dbReference>
<dbReference type="EMBL" id="BMAV01000764">
    <property type="protein sequence ID" value="GFY38291.1"/>
    <property type="molecule type" value="Genomic_DNA"/>
</dbReference>
<dbReference type="AlphaFoldDB" id="A0A8X6WR73"/>
<keyword evidence="3" id="KW-1185">Reference proteome</keyword>
<feature type="region of interest" description="Disordered" evidence="1">
    <location>
        <begin position="1"/>
        <end position="38"/>
    </location>
</feature>
<gene>
    <name evidence="2" type="ORF">TNIN_114281</name>
</gene>
<proteinExistence type="predicted"/>
<sequence>MPAVTTPPPLQRRDAHQLCGHPPSHEDSSSTHAARKRNSAWGPIRWVLRLFEHSLTRIASRQCTESSMIGTLSGMAWGRKGKIAFTGKITWMEFGINRRGIDGYILPTFFWEVLQFNV</sequence>
<evidence type="ECO:0000313" key="3">
    <source>
        <dbReference type="Proteomes" id="UP000886998"/>
    </source>
</evidence>
<comment type="caution">
    <text evidence="2">The sequence shown here is derived from an EMBL/GenBank/DDBJ whole genome shotgun (WGS) entry which is preliminary data.</text>
</comment>
<evidence type="ECO:0000256" key="1">
    <source>
        <dbReference type="SAM" id="MobiDB-lite"/>
    </source>
</evidence>
<organism evidence="2 3">
    <name type="scientific">Trichonephila inaurata madagascariensis</name>
    <dbReference type="NCBI Taxonomy" id="2747483"/>
    <lineage>
        <taxon>Eukaryota</taxon>
        <taxon>Metazoa</taxon>
        <taxon>Ecdysozoa</taxon>
        <taxon>Arthropoda</taxon>
        <taxon>Chelicerata</taxon>
        <taxon>Arachnida</taxon>
        <taxon>Araneae</taxon>
        <taxon>Araneomorphae</taxon>
        <taxon>Entelegynae</taxon>
        <taxon>Araneoidea</taxon>
        <taxon>Nephilidae</taxon>
        <taxon>Trichonephila</taxon>
        <taxon>Trichonephila inaurata</taxon>
    </lineage>
</organism>